<sequence length="80" mass="7913">MARSPFSAPRPRLGPALCVLATVLGAALLLVSLFAAPPPLPDVVPRVAVDVSVSSAPSAVSGGGDEEPARGLRSVACLAP</sequence>
<evidence type="ECO:0000313" key="2">
    <source>
        <dbReference type="EMBL" id="GAA1986901.1"/>
    </source>
</evidence>
<comment type="caution">
    <text evidence="2">The sequence shown here is derived from an EMBL/GenBank/DDBJ whole genome shotgun (WGS) entry which is preliminary data.</text>
</comment>
<evidence type="ECO:0000256" key="1">
    <source>
        <dbReference type="SAM" id="MobiDB-lite"/>
    </source>
</evidence>
<gene>
    <name evidence="2" type="ORF">GCM10009799_10540</name>
</gene>
<name>A0ABN2SHR6_9ACTN</name>
<dbReference type="EMBL" id="BAAAPC010000003">
    <property type="protein sequence ID" value="GAA1986901.1"/>
    <property type="molecule type" value="Genomic_DNA"/>
</dbReference>
<accession>A0ABN2SHR6</accession>
<reference evidence="2 3" key="1">
    <citation type="journal article" date="2019" name="Int. J. Syst. Evol. Microbiol.">
        <title>The Global Catalogue of Microorganisms (GCM) 10K type strain sequencing project: providing services to taxonomists for standard genome sequencing and annotation.</title>
        <authorList>
            <consortium name="The Broad Institute Genomics Platform"/>
            <consortium name="The Broad Institute Genome Sequencing Center for Infectious Disease"/>
            <person name="Wu L."/>
            <person name="Ma J."/>
        </authorList>
    </citation>
    <scope>NUCLEOTIDE SEQUENCE [LARGE SCALE GENOMIC DNA]</scope>
    <source>
        <strain evidence="2 3">JCM 15313</strain>
    </source>
</reference>
<evidence type="ECO:0000313" key="3">
    <source>
        <dbReference type="Proteomes" id="UP001501585"/>
    </source>
</evidence>
<keyword evidence="3" id="KW-1185">Reference proteome</keyword>
<organism evidence="2 3">
    <name type="scientific">Nocardiopsis rhodophaea</name>
    <dbReference type="NCBI Taxonomy" id="280238"/>
    <lineage>
        <taxon>Bacteria</taxon>
        <taxon>Bacillati</taxon>
        <taxon>Actinomycetota</taxon>
        <taxon>Actinomycetes</taxon>
        <taxon>Streptosporangiales</taxon>
        <taxon>Nocardiopsidaceae</taxon>
        <taxon>Nocardiopsis</taxon>
    </lineage>
</organism>
<dbReference type="Proteomes" id="UP001501585">
    <property type="component" value="Unassembled WGS sequence"/>
</dbReference>
<protein>
    <recommendedName>
        <fullName evidence="4">Secreted protein</fullName>
    </recommendedName>
</protein>
<proteinExistence type="predicted"/>
<feature type="region of interest" description="Disordered" evidence="1">
    <location>
        <begin position="55"/>
        <end position="80"/>
    </location>
</feature>
<evidence type="ECO:0008006" key="4">
    <source>
        <dbReference type="Google" id="ProtNLM"/>
    </source>
</evidence>